<evidence type="ECO:0000313" key="2">
    <source>
        <dbReference type="WBParaSite" id="L893_g17773.t1"/>
    </source>
</evidence>
<evidence type="ECO:0000313" key="1">
    <source>
        <dbReference type="Proteomes" id="UP000095287"/>
    </source>
</evidence>
<keyword evidence="1" id="KW-1185">Reference proteome</keyword>
<protein>
    <submittedName>
        <fullName evidence="2">7TM_GPCR_Srx domain-containing protein</fullName>
    </submittedName>
</protein>
<dbReference type="AlphaFoldDB" id="A0A1I7YM88"/>
<name>A0A1I7YM88_9BILA</name>
<reference evidence="2" key="1">
    <citation type="submission" date="2016-11" db="UniProtKB">
        <authorList>
            <consortium name="WormBaseParasite"/>
        </authorList>
    </citation>
    <scope>IDENTIFICATION</scope>
</reference>
<dbReference type="Proteomes" id="UP000095287">
    <property type="component" value="Unplaced"/>
</dbReference>
<proteinExistence type="predicted"/>
<organism evidence="1 2">
    <name type="scientific">Steinernema glaseri</name>
    <dbReference type="NCBI Taxonomy" id="37863"/>
    <lineage>
        <taxon>Eukaryota</taxon>
        <taxon>Metazoa</taxon>
        <taxon>Ecdysozoa</taxon>
        <taxon>Nematoda</taxon>
        <taxon>Chromadorea</taxon>
        <taxon>Rhabditida</taxon>
        <taxon>Tylenchina</taxon>
        <taxon>Panagrolaimomorpha</taxon>
        <taxon>Strongyloidoidea</taxon>
        <taxon>Steinernematidae</taxon>
        <taxon>Steinernema</taxon>
    </lineage>
</organism>
<sequence length="69" mass="8002">MFVISCFLVNQYQYVTFGIYVNLERNLERFPSKCIHPFFLFLAPGLTNTNPLSFTTSCSYATYIYGIII</sequence>
<dbReference type="WBParaSite" id="L893_g17773.t1">
    <property type="protein sequence ID" value="L893_g17773.t1"/>
    <property type="gene ID" value="L893_g17773"/>
</dbReference>
<accession>A0A1I7YM88</accession>